<keyword evidence="5 6" id="KW-0472">Membrane</keyword>
<evidence type="ECO:0000256" key="3">
    <source>
        <dbReference type="ARBA" id="ARBA00022692"/>
    </source>
</evidence>
<evidence type="ECO:0000256" key="1">
    <source>
        <dbReference type="ARBA" id="ARBA00004127"/>
    </source>
</evidence>
<accession>A0ABD1EAR0</accession>
<gene>
    <name evidence="8" type="ORF">ABEB36_012286</name>
</gene>
<feature type="transmembrane region" description="Helical" evidence="6">
    <location>
        <begin position="73"/>
        <end position="94"/>
    </location>
</feature>
<feature type="domain" description="Major facilitator superfamily (MFS) profile" evidence="7">
    <location>
        <begin position="36"/>
        <end position="533"/>
    </location>
</feature>
<dbReference type="AlphaFoldDB" id="A0ABD1EAR0"/>
<feature type="transmembrane region" description="Helical" evidence="6">
    <location>
        <begin position="167"/>
        <end position="189"/>
    </location>
</feature>
<dbReference type="PANTHER" id="PTHR23510">
    <property type="entry name" value="INNER MEMBRANE TRANSPORT PROTEIN YAJR"/>
    <property type="match status" value="1"/>
</dbReference>
<dbReference type="PANTHER" id="PTHR23510:SF3">
    <property type="entry name" value="MAJOR FACILITATOR SUPERFAMILY DOMAIN-CONTAINING PROTEIN 8"/>
    <property type="match status" value="1"/>
</dbReference>
<dbReference type="InterPro" id="IPR051068">
    <property type="entry name" value="MFS_Domain-Containing_Protein"/>
</dbReference>
<feature type="transmembrane region" description="Helical" evidence="6">
    <location>
        <begin position="479"/>
        <end position="502"/>
    </location>
</feature>
<dbReference type="InterPro" id="IPR036259">
    <property type="entry name" value="MFS_trans_sf"/>
</dbReference>
<reference evidence="8 9" key="1">
    <citation type="submission" date="2024-05" db="EMBL/GenBank/DDBJ databases">
        <title>Genetic variation in Jamaican populations of the coffee berry borer (Hypothenemus hampei).</title>
        <authorList>
            <person name="Errbii M."/>
            <person name="Myrie A."/>
        </authorList>
    </citation>
    <scope>NUCLEOTIDE SEQUENCE [LARGE SCALE GENOMIC DNA]</scope>
    <source>
        <strain evidence="8">JA-Hopewell-2020-01-JO</strain>
        <tissue evidence="8">Whole body</tissue>
    </source>
</reference>
<name>A0ABD1EAR0_HYPHA</name>
<feature type="transmembrane region" description="Helical" evidence="6">
    <location>
        <begin position="335"/>
        <end position="356"/>
    </location>
</feature>
<feature type="transmembrane region" description="Helical" evidence="6">
    <location>
        <begin position="135"/>
        <end position="155"/>
    </location>
</feature>
<dbReference type="InterPro" id="IPR020846">
    <property type="entry name" value="MFS_dom"/>
</dbReference>
<comment type="caution">
    <text evidence="8">The sequence shown here is derived from an EMBL/GenBank/DDBJ whole genome shotgun (WGS) entry which is preliminary data.</text>
</comment>
<feature type="transmembrane region" description="Helical" evidence="6">
    <location>
        <begin position="442"/>
        <end position="467"/>
    </location>
</feature>
<evidence type="ECO:0000256" key="5">
    <source>
        <dbReference type="ARBA" id="ARBA00023136"/>
    </source>
</evidence>
<dbReference type="Proteomes" id="UP001566132">
    <property type="component" value="Unassembled WGS sequence"/>
</dbReference>
<evidence type="ECO:0000313" key="9">
    <source>
        <dbReference type="Proteomes" id="UP001566132"/>
    </source>
</evidence>
<feature type="transmembrane region" description="Helical" evidence="6">
    <location>
        <begin position="38"/>
        <end position="61"/>
    </location>
</feature>
<feature type="transmembrane region" description="Helical" evidence="6">
    <location>
        <begin position="106"/>
        <end position="123"/>
    </location>
</feature>
<protein>
    <recommendedName>
        <fullName evidence="7">Major facilitator superfamily (MFS) profile domain-containing protein</fullName>
    </recommendedName>
</protein>
<evidence type="ECO:0000256" key="6">
    <source>
        <dbReference type="SAM" id="Phobius"/>
    </source>
</evidence>
<evidence type="ECO:0000256" key="4">
    <source>
        <dbReference type="ARBA" id="ARBA00022989"/>
    </source>
</evidence>
<feature type="transmembrane region" description="Helical" evidence="6">
    <location>
        <begin position="262"/>
        <end position="281"/>
    </location>
</feature>
<dbReference type="SUPFAM" id="SSF103473">
    <property type="entry name" value="MFS general substrate transporter"/>
    <property type="match status" value="1"/>
</dbReference>
<dbReference type="PROSITE" id="PS50850">
    <property type="entry name" value="MFS"/>
    <property type="match status" value="1"/>
</dbReference>
<feature type="transmembrane region" description="Helical" evidence="6">
    <location>
        <begin position="301"/>
        <end position="323"/>
    </location>
</feature>
<dbReference type="CDD" id="cd17326">
    <property type="entry name" value="MFS_MFSD8"/>
    <property type="match status" value="1"/>
</dbReference>
<dbReference type="Pfam" id="PF07690">
    <property type="entry name" value="MFS_1"/>
    <property type="match status" value="2"/>
</dbReference>
<feature type="transmembrane region" description="Helical" evidence="6">
    <location>
        <begin position="209"/>
        <end position="228"/>
    </location>
</feature>
<keyword evidence="4 6" id="KW-1133">Transmembrane helix</keyword>
<evidence type="ECO:0000313" key="8">
    <source>
        <dbReference type="EMBL" id="KAL1491733.1"/>
    </source>
</evidence>
<dbReference type="EMBL" id="JBDJPC010000009">
    <property type="protein sequence ID" value="KAL1491733.1"/>
    <property type="molecule type" value="Genomic_DNA"/>
</dbReference>
<keyword evidence="3 6" id="KW-0812">Transmembrane</keyword>
<organism evidence="8 9">
    <name type="scientific">Hypothenemus hampei</name>
    <name type="common">Coffee berry borer</name>
    <dbReference type="NCBI Taxonomy" id="57062"/>
    <lineage>
        <taxon>Eukaryota</taxon>
        <taxon>Metazoa</taxon>
        <taxon>Ecdysozoa</taxon>
        <taxon>Arthropoda</taxon>
        <taxon>Hexapoda</taxon>
        <taxon>Insecta</taxon>
        <taxon>Pterygota</taxon>
        <taxon>Neoptera</taxon>
        <taxon>Endopterygota</taxon>
        <taxon>Coleoptera</taxon>
        <taxon>Polyphaga</taxon>
        <taxon>Cucujiformia</taxon>
        <taxon>Curculionidae</taxon>
        <taxon>Scolytinae</taxon>
        <taxon>Hypothenemus</taxon>
    </lineage>
</organism>
<proteinExistence type="predicted"/>
<keyword evidence="9" id="KW-1185">Reference proteome</keyword>
<comment type="subcellular location">
    <subcellularLocation>
        <location evidence="1">Endomembrane system</location>
        <topology evidence="1">Multi-pass membrane protein</topology>
    </subcellularLocation>
</comment>
<sequence length="559" mass="63752">MSFIEKLRKLFKSSQESKTFDDSLETLQENKERWRSIYIVYFTMFLMSLGFSIVMTGIWPYLDKMDSTAGKEFMGLIIAANPLGQLIFSPIFGWWSNKLGSIRSPLISSLILFTFTSAIYSCLELFDSHVKHLMLWSRLLVGISSANVAVCRSYLSAATKYSERTKAVSMISLAQVLGFMVGPAIQAAVVPLGDKGVWLIPNKLKLNMYTAPGWINVFLTIINIYLFFPNVFHERKIAAREVMVKEGKESEKATWKGVKPDYFAAWTYIIMFFVIVFNFMLMETLGTPLIMDQLGWSKDDALFYMGVLLSVCALCSIVTFPLIPVLSRKFSEVKLLIWVGFFLVFIGRMLCIPFYGPTPLVYDVNLRLNLSRFCDQQMKNITLRDQLNYHQLNESLHKLGSYLDPDITNEMEVRQMTFDCGDDLLGCPSNQEWCNYVPAITFAQFILCFILTVIGYPIGVTLIQTLFSKLLGSRPQGVWMGLMTGAGCLSRIMGPVFVTYIYQTYGTIWTFGLTAIMMVVGLLWLLYFRRRLEPHDPYEGTQEMKDLVSINDGQKELLS</sequence>
<evidence type="ECO:0000256" key="2">
    <source>
        <dbReference type="ARBA" id="ARBA00022448"/>
    </source>
</evidence>
<feature type="transmembrane region" description="Helical" evidence="6">
    <location>
        <begin position="508"/>
        <end position="528"/>
    </location>
</feature>
<dbReference type="Gene3D" id="1.20.1250.20">
    <property type="entry name" value="MFS general substrate transporter like domains"/>
    <property type="match status" value="2"/>
</dbReference>
<evidence type="ECO:0000259" key="7">
    <source>
        <dbReference type="PROSITE" id="PS50850"/>
    </source>
</evidence>
<dbReference type="InterPro" id="IPR011701">
    <property type="entry name" value="MFS"/>
</dbReference>
<dbReference type="GO" id="GO:0012505">
    <property type="term" value="C:endomembrane system"/>
    <property type="evidence" value="ECO:0007669"/>
    <property type="project" value="UniProtKB-SubCell"/>
</dbReference>
<keyword evidence="2" id="KW-0813">Transport</keyword>